<organism evidence="8">
    <name type="scientific">candidate division WOR-3 bacterium</name>
    <dbReference type="NCBI Taxonomy" id="2052148"/>
    <lineage>
        <taxon>Bacteria</taxon>
        <taxon>Bacteria division WOR-3</taxon>
    </lineage>
</organism>
<dbReference type="InterPro" id="IPR020622">
    <property type="entry name" value="Ala_racemase_pyridoxalP-BS"/>
</dbReference>
<dbReference type="GO" id="GO:0030170">
    <property type="term" value="F:pyridoxal phosphate binding"/>
    <property type="evidence" value="ECO:0007669"/>
    <property type="project" value="UniProtKB-UniRule"/>
</dbReference>
<evidence type="ECO:0000256" key="5">
    <source>
        <dbReference type="PIRSR" id="PIRSR600821-50"/>
    </source>
</evidence>
<proteinExistence type="inferred from homology"/>
<gene>
    <name evidence="8" type="primary">alr</name>
    <name evidence="8" type="ORF">ENQ77_07145</name>
</gene>
<evidence type="ECO:0000256" key="4">
    <source>
        <dbReference type="HAMAP-Rule" id="MF_01201"/>
    </source>
</evidence>
<evidence type="ECO:0000256" key="1">
    <source>
        <dbReference type="ARBA" id="ARBA00001933"/>
    </source>
</evidence>
<dbReference type="Pfam" id="PF00842">
    <property type="entry name" value="Ala_racemase_C"/>
    <property type="match status" value="1"/>
</dbReference>
<dbReference type="PRINTS" id="PR00992">
    <property type="entry name" value="ALARACEMASE"/>
</dbReference>
<accession>A0A7C2K415</accession>
<evidence type="ECO:0000256" key="6">
    <source>
        <dbReference type="PIRSR" id="PIRSR600821-52"/>
    </source>
</evidence>
<comment type="caution">
    <text evidence="8">The sequence shown here is derived from an EMBL/GenBank/DDBJ whole genome shotgun (WGS) entry which is preliminary data.</text>
</comment>
<dbReference type="InterPro" id="IPR029066">
    <property type="entry name" value="PLP-binding_barrel"/>
</dbReference>
<evidence type="ECO:0000259" key="7">
    <source>
        <dbReference type="SMART" id="SM01005"/>
    </source>
</evidence>
<comment type="pathway">
    <text evidence="4">Amino-acid biosynthesis; D-alanine biosynthesis; D-alanine from L-alanine: step 1/1.</text>
</comment>
<evidence type="ECO:0000256" key="2">
    <source>
        <dbReference type="ARBA" id="ARBA00022898"/>
    </source>
</evidence>
<dbReference type="InterPro" id="IPR001608">
    <property type="entry name" value="Ala_racemase_N"/>
</dbReference>
<dbReference type="Gene3D" id="2.40.37.10">
    <property type="entry name" value="Lyase, Ornithine Decarboxylase, Chain A, domain 1"/>
    <property type="match status" value="1"/>
</dbReference>
<dbReference type="SUPFAM" id="SSF50621">
    <property type="entry name" value="Alanine racemase C-terminal domain-like"/>
    <property type="match status" value="1"/>
</dbReference>
<dbReference type="SUPFAM" id="SSF51419">
    <property type="entry name" value="PLP-binding barrel"/>
    <property type="match status" value="1"/>
</dbReference>
<evidence type="ECO:0000256" key="3">
    <source>
        <dbReference type="ARBA" id="ARBA00023235"/>
    </source>
</evidence>
<dbReference type="HAMAP" id="MF_01201">
    <property type="entry name" value="Ala_racemase"/>
    <property type="match status" value="1"/>
</dbReference>
<dbReference type="NCBIfam" id="TIGR00492">
    <property type="entry name" value="alr"/>
    <property type="match status" value="1"/>
</dbReference>
<dbReference type="Gene3D" id="3.20.20.10">
    <property type="entry name" value="Alanine racemase"/>
    <property type="match status" value="1"/>
</dbReference>
<feature type="binding site" evidence="4 6">
    <location>
        <position position="302"/>
    </location>
    <ligand>
        <name>substrate</name>
    </ligand>
</feature>
<dbReference type="PANTHER" id="PTHR30511">
    <property type="entry name" value="ALANINE RACEMASE"/>
    <property type="match status" value="1"/>
</dbReference>
<dbReference type="UniPathway" id="UPA00042">
    <property type="reaction ID" value="UER00497"/>
</dbReference>
<feature type="binding site" evidence="4 6">
    <location>
        <position position="130"/>
    </location>
    <ligand>
        <name>substrate</name>
    </ligand>
</feature>
<dbReference type="CDD" id="cd00430">
    <property type="entry name" value="PLPDE_III_AR"/>
    <property type="match status" value="1"/>
</dbReference>
<feature type="active site" description="Proton acceptor; specific for D-alanine" evidence="4">
    <location>
        <position position="34"/>
    </location>
</feature>
<comment type="cofactor">
    <cofactor evidence="1 4 5">
        <name>pyridoxal 5'-phosphate</name>
        <dbReference type="ChEBI" id="CHEBI:597326"/>
    </cofactor>
</comment>
<dbReference type="PANTHER" id="PTHR30511:SF0">
    <property type="entry name" value="ALANINE RACEMASE, CATABOLIC-RELATED"/>
    <property type="match status" value="1"/>
</dbReference>
<reference evidence="8" key="1">
    <citation type="journal article" date="2020" name="mSystems">
        <title>Genome- and Community-Level Interaction Insights into Carbon Utilization and Element Cycling Functions of Hydrothermarchaeota in Hydrothermal Sediment.</title>
        <authorList>
            <person name="Zhou Z."/>
            <person name="Liu Y."/>
            <person name="Xu W."/>
            <person name="Pan J."/>
            <person name="Luo Z.H."/>
            <person name="Li M."/>
        </authorList>
    </citation>
    <scope>NUCLEOTIDE SEQUENCE [LARGE SCALE GENOMIC DNA]</scope>
    <source>
        <strain evidence="8">SpSt-34</strain>
    </source>
</reference>
<keyword evidence="2 4" id="KW-0663">Pyridoxal phosphate</keyword>
<dbReference type="GO" id="GO:0030632">
    <property type="term" value="P:D-alanine biosynthetic process"/>
    <property type="evidence" value="ECO:0007669"/>
    <property type="project" value="UniProtKB-UniRule"/>
</dbReference>
<feature type="domain" description="Alanine racemase C-terminal" evidence="7">
    <location>
        <begin position="233"/>
        <end position="362"/>
    </location>
</feature>
<keyword evidence="3 4" id="KW-0413">Isomerase</keyword>
<protein>
    <recommendedName>
        <fullName evidence="4">Alanine racemase</fullName>
        <ecNumber evidence="4">5.1.1.1</ecNumber>
    </recommendedName>
</protein>
<name>A0A7C2K415_UNCW3</name>
<dbReference type="InterPro" id="IPR011079">
    <property type="entry name" value="Ala_racemase_C"/>
</dbReference>
<dbReference type="PROSITE" id="PS00395">
    <property type="entry name" value="ALANINE_RACEMASE"/>
    <property type="match status" value="1"/>
</dbReference>
<feature type="active site" description="Proton acceptor; specific for L-alanine" evidence="4">
    <location>
        <position position="254"/>
    </location>
</feature>
<dbReference type="Pfam" id="PF01168">
    <property type="entry name" value="Ala_racemase_N"/>
    <property type="match status" value="1"/>
</dbReference>
<dbReference type="GO" id="GO:0005829">
    <property type="term" value="C:cytosol"/>
    <property type="evidence" value="ECO:0007669"/>
    <property type="project" value="TreeGrafter"/>
</dbReference>
<dbReference type="FunFam" id="3.20.20.10:FF:000002">
    <property type="entry name" value="Alanine racemase"/>
    <property type="match status" value="1"/>
</dbReference>
<evidence type="ECO:0000313" key="8">
    <source>
        <dbReference type="EMBL" id="HEN28404.1"/>
    </source>
</evidence>
<dbReference type="InterPro" id="IPR000821">
    <property type="entry name" value="Ala_racemase"/>
</dbReference>
<dbReference type="SMART" id="SM01005">
    <property type="entry name" value="Ala_racemase_C"/>
    <property type="match status" value="1"/>
</dbReference>
<comment type="catalytic activity">
    <reaction evidence="4">
        <text>L-alanine = D-alanine</text>
        <dbReference type="Rhea" id="RHEA:20249"/>
        <dbReference type="ChEBI" id="CHEBI:57416"/>
        <dbReference type="ChEBI" id="CHEBI:57972"/>
        <dbReference type="EC" id="5.1.1.1"/>
    </reaction>
</comment>
<dbReference type="InterPro" id="IPR009006">
    <property type="entry name" value="Ala_racemase/Decarboxylase_C"/>
</dbReference>
<sequence length="362" mass="40951">MSLNWIEISKDALIHNVNLIKEKAKGKRILAVVKSNAYGHGLIQVAHVLKDHVDAFVVGDFEEAMELYEHSKNAKIIISLPPLNEKELLETSKLDFHIFVGNLQYLNWLNSIKLDNPIKVHLEINTGMNRSGLSPEELLKALEIIYDSKTLRLQGLFSHYATLPENMKFAKIQAEKFKSIVEKIPQRENLLIHMENSSGILKLLLDFTNSVRPGISLYGLIADETKEDNFKPVLSLYSTIIDILKIRKGEGVSYDHLFIAKKDMFVATIPFGYGNGYMWNLKGKAEIIAKGKRVPVIGKICMNHIIFDASEIIDYIKIGDKVTLIGRDGQEQITVEELARKSGTINYEIVTKLSPKIKRIIV</sequence>
<dbReference type="EC" id="5.1.1.1" evidence="4"/>
<dbReference type="EMBL" id="DSOL01000201">
    <property type="protein sequence ID" value="HEN28404.1"/>
    <property type="molecule type" value="Genomic_DNA"/>
</dbReference>
<comment type="function">
    <text evidence="4">Catalyzes the interconversion of L-alanine and D-alanine. May also act on other amino acids.</text>
</comment>
<dbReference type="GO" id="GO:0008784">
    <property type="term" value="F:alanine racemase activity"/>
    <property type="evidence" value="ECO:0007669"/>
    <property type="project" value="UniProtKB-UniRule"/>
</dbReference>
<feature type="modified residue" description="N6-(pyridoxal phosphate)lysine" evidence="4 5">
    <location>
        <position position="34"/>
    </location>
</feature>
<dbReference type="AlphaFoldDB" id="A0A7C2K415"/>
<comment type="similarity">
    <text evidence="4">Belongs to the alanine racemase family.</text>
</comment>